<name>A0A0A9DNU2_ARUDO</name>
<organism evidence="1">
    <name type="scientific">Arundo donax</name>
    <name type="common">Giant reed</name>
    <name type="synonym">Donax arundinaceus</name>
    <dbReference type="NCBI Taxonomy" id="35708"/>
    <lineage>
        <taxon>Eukaryota</taxon>
        <taxon>Viridiplantae</taxon>
        <taxon>Streptophyta</taxon>
        <taxon>Embryophyta</taxon>
        <taxon>Tracheophyta</taxon>
        <taxon>Spermatophyta</taxon>
        <taxon>Magnoliopsida</taxon>
        <taxon>Liliopsida</taxon>
        <taxon>Poales</taxon>
        <taxon>Poaceae</taxon>
        <taxon>PACMAD clade</taxon>
        <taxon>Arundinoideae</taxon>
        <taxon>Arundineae</taxon>
        <taxon>Arundo</taxon>
    </lineage>
</organism>
<evidence type="ECO:0000313" key="1">
    <source>
        <dbReference type="EMBL" id="JAD89461.1"/>
    </source>
</evidence>
<reference evidence="1" key="2">
    <citation type="journal article" date="2015" name="Data Brief">
        <title>Shoot transcriptome of the giant reed, Arundo donax.</title>
        <authorList>
            <person name="Barrero R.A."/>
            <person name="Guerrero F.D."/>
            <person name="Moolhuijzen P."/>
            <person name="Goolsby J.A."/>
            <person name="Tidwell J."/>
            <person name="Bellgard S.E."/>
            <person name="Bellgard M.I."/>
        </authorList>
    </citation>
    <scope>NUCLEOTIDE SEQUENCE</scope>
    <source>
        <tissue evidence="1">Shoot tissue taken approximately 20 cm above the soil surface</tissue>
    </source>
</reference>
<sequence length="55" mass="6193">MIIVPFVCITPNLNFKSTAFFTIAKTLNQLLRKRTKLIHQILEDQSGKCESASSP</sequence>
<dbReference type="AlphaFoldDB" id="A0A0A9DNU2"/>
<accession>A0A0A9DNU2</accession>
<protein>
    <submittedName>
        <fullName evidence="1">Uncharacterized protein</fullName>
    </submittedName>
</protein>
<reference evidence="1" key="1">
    <citation type="submission" date="2014-09" db="EMBL/GenBank/DDBJ databases">
        <authorList>
            <person name="Magalhaes I.L.F."/>
            <person name="Oliveira U."/>
            <person name="Santos F.R."/>
            <person name="Vidigal T.H.D.A."/>
            <person name="Brescovit A.D."/>
            <person name="Santos A.J."/>
        </authorList>
    </citation>
    <scope>NUCLEOTIDE SEQUENCE</scope>
    <source>
        <tissue evidence="1">Shoot tissue taken approximately 20 cm above the soil surface</tissue>
    </source>
</reference>
<dbReference type="EMBL" id="GBRH01208434">
    <property type="protein sequence ID" value="JAD89461.1"/>
    <property type="molecule type" value="Transcribed_RNA"/>
</dbReference>
<proteinExistence type="predicted"/>